<name>A0ABZ2UAB9_9FLAO</name>
<dbReference type="Gene3D" id="1.10.10.10">
    <property type="entry name" value="Winged helix-like DNA-binding domain superfamily/Winged helix DNA-binding domain"/>
    <property type="match status" value="1"/>
</dbReference>
<keyword evidence="6" id="KW-1185">Reference proteome</keyword>
<accession>A0ABZ2UAB9</accession>
<keyword evidence="1" id="KW-0805">Transcription regulation</keyword>
<dbReference type="EMBL" id="CP150845">
    <property type="protein sequence ID" value="WYZ18317.1"/>
    <property type="molecule type" value="Genomic_DNA"/>
</dbReference>
<gene>
    <name evidence="5" type="ORF">AABD74_14230</name>
</gene>
<evidence type="ECO:0000256" key="3">
    <source>
        <dbReference type="ARBA" id="ARBA00023163"/>
    </source>
</evidence>
<organism evidence="5 6">
    <name type="scientific">Flavobacterium soyae</name>
    <dbReference type="NCBI Taxonomy" id="2903098"/>
    <lineage>
        <taxon>Bacteria</taxon>
        <taxon>Pseudomonadati</taxon>
        <taxon>Bacteroidota</taxon>
        <taxon>Flavobacteriia</taxon>
        <taxon>Flavobacteriales</taxon>
        <taxon>Flavobacteriaceae</taxon>
        <taxon>Flavobacterium</taxon>
    </lineage>
</organism>
<keyword evidence="3" id="KW-0804">Transcription</keyword>
<sequence length="125" mass="14484">METEVKTQKIDEKNYRPQECMAALLPVRDALEILSGRWKLPILIALSDRPKRFKEISKDINGITDKMLSKELKDLEINKLVTRTVYDTFPPTVEYSRTEHSKSLGEVIMALKDWGTLHRKEIIGK</sequence>
<proteinExistence type="predicted"/>
<dbReference type="InterPro" id="IPR036388">
    <property type="entry name" value="WH-like_DNA-bd_sf"/>
</dbReference>
<dbReference type="PANTHER" id="PTHR33204">
    <property type="entry name" value="TRANSCRIPTIONAL REGULATOR, MARR FAMILY"/>
    <property type="match status" value="1"/>
</dbReference>
<evidence type="ECO:0000256" key="2">
    <source>
        <dbReference type="ARBA" id="ARBA00023125"/>
    </source>
</evidence>
<keyword evidence="2" id="KW-0238">DNA-binding</keyword>
<dbReference type="InterPro" id="IPR036390">
    <property type="entry name" value="WH_DNA-bd_sf"/>
</dbReference>
<evidence type="ECO:0000256" key="1">
    <source>
        <dbReference type="ARBA" id="ARBA00023015"/>
    </source>
</evidence>
<feature type="domain" description="HTH hxlR-type" evidence="4">
    <location>
        <begin position="25"/>
        <end position="123"/>
    </location>
</feature>
<dbReference type="InterPro" id="IPR002577">
    <property type="entry name" value="HTH_HxlR"/>
</dbReference>
<dbReference type="SUPFAM" id="SSF46785">
    <property type="entry name" value="Winged helix' DNA-binding domain"/>
    <property type="match status" value="1"/>
</dbReference>
<dbReference type="RefSeq" id="WP_232682944.1">
    <property type="nucleotide sequence ID" value="NZ_CP150845.1"/>
</dbReference>
<dbReference type="Pfam" id="PF01638">
    <property type="entry name" value="HxlR"/>
    <property type="match status" value="1"/>
</dbReference>
<dbReference type="PROSITE" id="PS51118">
    <property type="entry name" value="HTH_HXLR"/>
    <property type="match status" value="1"/>
</dbReference>
<protein>
    <submittedName>
        <fullName evidence="5">Helix-turn-helix domain-containing protein</fullName>
    </submittedName>
</protein>
<dbReference type="Proteomes" id="UP001623852">
    <property type="component" value="Chromosome"/>
</dbReference>
<evidence type="ECO:0000313" key="6">
    <source>
        <dbReference type="Proteomes" id="UP001623852"/>
    </source>
</evidence>
<evidence type="ECO:0000259" key="4">
    <source>
        <dbReference type="PROSITE" id="PS51118"/>
    </source>
</evidence>
<reference evidence="5 6" key="1">
    <citation type="submission" date="2024-03" db="EMBL/GenBank/DDBJ databases">
        <title>Flavobacterium soyae.</title>
        <authorList>
            <person name="Zheng W."/>
        </authorList>
    </citation>
    <scope>NUCLEOTIDE SEQUENCE [LARGE SCALE GENOMIC DNA]</scope>
    <source>
        <strain evidence="5 6">55</strain>
    </source>
</reference>
<evidence type="ECO:0000313" key="5">
    <source>
        <dbReference type="EMBL" id="WYZ18317.1"/>
    </source>
</evidence>